<dbReference type="KEGG" id="saco:SAME_00958"/>
<sequence length="101" mass="12189">MTYEFCLEYGTYPLKDVRADFGEENQAPDFIKDNLKLVAQLDQLNDHFHQLFLVIECQYFFIGHDKPDLLAQVKQEHQEIVTILKKDYPDEDIKIERFYWE</sequence>
<protein>
    <submittedName>
        <fullName evidence="1">Uncharacterized protein</fullName>
    </submittedName>
</protein>
<proteinExistence type="predicted"/>
<evidence type="ECO:0000313" key="2">
    <source>
        <dbReference type="Proteomes" id="UP000215144"/>
    </source>
</evidence>
<dbReference type="EMBL" id="LT906454">
    <property type="protein sequence ID" value="SNV39314.1"/>
    <property type="molecule type" value="Genomic_DNA"/>
</dbReference>
<dbReference type="AlphaFoldDB" id="A0A239X046"/>
<dbReference type="Proteomes" id="UP000215144">
    <property type="component" value="Chromosome 1"/>
</dbReference>
<dbReference type="OrthoDB" id="2222511at2"/>
<dbReference type="RefSeq" id="WP_017768802.1">
    <property type="nucleotide sequence ID" value="NZ_LT906454.1"/>
</dbReference>
<organism evidence="1 2">
    <name type="scientific">Streptococcus acidominimus</name>
    <dbReference type="NCBI Taxonomy" id="1326"/>
    <lineage>
        <taxon>Bacteria</taxon>
        <taxon>Bacillati</taxon>
        <taxon>Bacillota</taxon>
        <taxon>Bacilli</taxon>
        <taxon>Lactobacillales</taxon>
        <taxon>Streptococcaceae</taxon>
        <taxon>Streptococcus</taxon>
    </lineage>
</organism>
<reference evidence="1 2" key="1">
    <citation type="submission" date="2017-06" db="EMBL/GenBank/DDBJ databases">
        <authorList>
            <consortium name="Pathogen Informatics"/>
        </authorList>
    </citation>
    <scope>NUCLEOTIDE SEQUENCE [LARGE SCALE GENOMIC DNA]</scope>
    <source>
        <strain evidence="1 2">NCTC11291</strain>
    </source>
</reference>
<accession>A0A239X046</accession>
<name>A0A239X046_STRAI</name>
<evidence type="ECO:0000313" key="1">
    <source>
        <dbReference type="EMBL" id="SNV39314.1"/>
    </source>
</evidence>
<gene>
    <name evidence="1" type="ORF">SAMEA4504048_00958</name>
</gene>